<evidence type="ECO:0000313" key="2">
    <source>
        <dbReference type="Proteomes" id="UP000298030"/>
    </source>
</evidence>
<accession>A0A4Y7TMT3</accession>
<organism evidence="1 2">
    <name type="scientific">Coprinellus micaceus</name>
    <name type="common">Glistening ink-cap mushroom</name>
    <name type="synonym">Coprinus micaceus</name>
    <dbReference type="NCBI Taxonomy" id="71717"/>
    <lineage>
        <taxon>Eukaryota</taxon>
        <taxon>Fungi</taxon>
        <taxon>Dikarya</taxon>
        <taxon>Basidiomycota</taxon>
        <taxon>Agaricomycotina</taxon>
        <taxon>Agaricomycetes</taxon>
        <taxon>Agaricomycetidae</taxon>
        <taxon>Agaricales</taxon>
        <taxon>Agaricineae</taxon>
        <taxon>Psathyrellaceae</taxon>
        <taxon>Coprinellus</taxon>
    </lineage>
</organism>
<dbReference type="InterPro" id="IPR046521">
    <property type="entry name" value="DUF6698"/>
</dbReference>
<evidence type="ECO:0000313" key="1">
    <source>
        <dbReference type="EMBL" id="TEB34872.1"/>
    </source>
</evidence>
<sequence length="113" mass="13082">LLYRHYEYDPDDAWDGPFRSSVLAMAYKHIFMSPSSVYGSPSKATRSRNARITVPRVRSPIVLQVRFALSSSAVFSRTGPVTGSEFFYNLIIDLFQEEQEQSEVKDLTRRWKQ</sequence>
<dbReference type="AlphaFoldDB" id="A0A4Y7TMT3"/>
<feature type="non-terminal residue" evidence="1">
    <location>
        <position position="1"/>
    </location>
</feature>
<keyword evidence="2" id="KW-1185">Reference proteome</keyword>
<protein>
    <submittedName>
        <fullName evidence="1">Uncharacterized protein</fullName>
    </submittedName>
</protein>
<proteinExistence type="predicted"/>
<dbReference type="Pfam" id="PF20414">
    <property type="entry name" value="DUF6698"/>
    <property type="match status" value="1"/>
</dbReference>
<comment type="caution">
    <text evidence="1">The sequence shown here is derived from an EMBL/GenBank/DDBJ whole genome shotgun (WGS) entry which is preliminary data.</text>
</comment>
<dbReference type="EMBL" id="QPFP01000008">
    <property type="protein sequence ID" value="TEB34872.1"/>
    <property type="molecule type" value="Genomic_DNA"/>
</dbReference>
<reference evidence="1 2" key="1">
    <citation type="journal article" date="2019" name="Nat. Ecol. Evol.">
        <title>Megaphylogeny resolves global patterns of mushroom evolution.</title>
        <authorList>
            <person name="Varga T."/>
            <person name="Krizsan K."/>
            <person name="Foldi C."/>
            <person name="Dima B."/>
            <person name="Sanchez-Garcia M."/>
            <person name="Sanchez-Ramirez S."/>
            <person name="Szollosi G.J."/>
            <person name="Szarkandi J.G."/>
            <person name="Papp V."/>
            <person name="Albert L."/>
            <person name="Andreopoulos W."/>
            <person name="Angelini C."/>
            <person name="Antonin V."/>
            <person name="Barry K.W."/>
            <person name="Bougher N.L."/>
            <person name="Buchanan P."/>
            <person name="Buyck B."/>
            <person name="Bense V."/>
            <person name="Catcheside P."/>
            <person name="Chovatia M."/>
            <person name="Cooper J."/>
            <person name="Damon W."/>
            <person name="Desjardin D."/>
            <person name="Finy P."/>
            <person name="Geml J."/>
            <person name="Haridas S."/>
            <person name="Hughes K."/>
            <person name="Justo A."/>
            <person name="Karasinski D."/>
            <person name="Kautmanova I."/>
            <person name="Kiss B."/>
            <person name="Kocsube S."/>
            <person name="Kotiranta H."/>
            <person name="LaButti K.M."/>
            <person name="Lechner B.E."/>
            <person name="Liimatainen K."/>
            <person name="Lipzen A."/>
            <person name="Lukacs Z."/>
            <person name="Mihaltcheva S."/>
            <person name="Morgado L.N."/>
            <person name="Niskanen T."/>
            <person name="Noordeloos M.E."/>
            <person name="Ohm R.A."/>
            <person name="Ortiz-Santana B."/>
            <person name="Ovrebo C."/>
            <person name="Racz N."/>
            <person name="Riley R."/>
            <person name="Savchenko A."/>
            <person name="Shiryaev A."/>
            <person name="Soop K."/>
            <person name="Spirin V."/>
            <person name="Szebenyi C."/>
            <person name="Tomsovsky M."/>
            <person name="Tulloss R.E."/>
            <person name="Uehling J."/>
            <person name="Grigoriev I.V."/>
            <person name="Vagvolgyi C."/>
            <person name="Papp T."/>
            <person name="Martin F.M."/>
            <person name="Miettinen O."/>
            <person name="Hibbett D.S."/>
            <person name="Nagy L.G."/>
        </authorList>
    </citation>
    <scope>NUCLEOTIDE SEQUENCE [LARGE SCALE GENOMIC DNA]</scope>
    <source>
        <strain evidence="1 2">FP101781</strain>
    </source>
</reference>
<dbReference type="OrthoDB" id="3160134at2759"/>
<gene>
    <name evidence="1" type="ORF">FA13DRAFT_1625138</name>
</gene>
<dbReference type="Proteomes" id="UP000298030">
    <property type="component" value="Unassembled WGS sequence"/>
</dbReference>
<name>A0A4Y7TMT3_COPMI</name>